<gene>
    <name evidence="1" type="ORF">LPU83_pLPU83a_0073</name>
</gene>
<dbReference type="HOGENOM" id="CLU_196841_0_0_5"/>
<keyword evidence="1" id="KW-0614">Plasmid</keyword>
<sequence length="71" mass="7948">MFEDVEINIPCPGCGQKTKKSVAWLKANKQFTCDGCSNAVTVDAEKLFAGIKKADKTLADFRKKLARREKR</sequence>
<evidence type="ECO:0000313" key="1">
    <source>
        <dbReference type="EMBL" id="CDM59914.1"/>
    </source>
</evidence>
<proteinExistence type="predicted"/>
<protein>
    <submittedName>
        <fullName evidence="1">Uncharacterized protein</fullName>
    </submittedName>
</protein>
<dbReference type="EMBL" id="HG916853">
    <property type="protein sequence ID" value="CDM59914.1"/>
    <property type="molecule type" value="Genomic_DNA"/>
</dbReference>
<evidence type="ECO:0000313" key="2">
    <source>
        <dbReference type="Proteomes" id="UP000019443"/>
    </source>
</evidence>
<dbReference type="PATRIC" id="fig|348824.6.peg.4589"/>
<geneLocation type="plasmid" evidence="1 2">
    <name>pLPU83a</name>
</geneLocation>
<accession>W6RGF2</accession>
<organism evidence="1 2">
    <name type="scientific">Rhizobium favelukesii</name>
    <dbReference type="NCBI Taxonomy" id="348824"/>
    <lineage>
        <taxon>Bacteria</taxon>
        <taxon>Pseudomonadati</taxon>
        <taxon>Pseudomonadota</taxon>
        <taxon>Alphaproteobacteria</taxon>
        <taxon>Hyphomicrobiales</taxon>
        <taxon>Rhizobiaceae</taxon>
        <taxon>Rhizobium/Agrobacterium group</taxon>
        <taxon>Rhizobium</taxon>
    </lineage>
</organism>
<dbReference type="eggNOG" id="ENOG503132T">
    <property type="taxonomic scope" value="Bacteria"/>
</dbReference>
<name>W6RGF2_9HYPH</name>
<dbReference type="KEGG" id="rhl:LPU83_pLPU83a_0073"/>
<dbReference type="Proteomes" id="UP000019443">
    <property type="component" value="Plasmid pLPU83a"/>
</dbReference>
<dbReference type="AlphaFoldDB" id="W6RGF2"/>
<keyword evidence="2" id="KW-1185">Reference proteome</keyword>
<reference evidence="1" key="1">
    <citation type="submission" date="2013-11" db="EMBL/GenBank/DDBJ databases">
        <title>Draft genome sequence of the broad-host-range Rhizobium sp. LPU83 strain, a member of the low-genetic diversity Oregon-like Rhizobium sp. group.</title>
        <authorList>
            <person name="Wibberg D."/>
            <person name="Puehler A."/>
            <person name="Schlueter A."/>
        </authorList>
    </citation>
    <scope>NUCLEOTIDE SEQUENCE [LARGE SCALE GENOMIC DNA]</scope>
    <source>
        <strain evidence="1">LPU83</strain>
        <plasmid evidence="1">pLPU83a</plasmid>
    </source>
</reference>